<dbReference type="SUPFAM" id="SSF52540">
    <property type="entry name" value="P-loop containing nucleoside triphosphate hydrolases"/>
    <property type="match status" value="1"/>
</dbReference>
<dbReference type="PROSITE" id="PS50893">
    <property type="entry name" value="ABC_TRANSPORTER_2"/>
    <property type="match status" value="1"/>
</dbReference>
<dbReference type="OrthoDB" id="9802264at2"/>
<dbReference type="PROSITE" id="PS00211">
    <property type="entry name" value="ABC_TRANSPORTER_1"/>
    <property type="match status" value="1"/>
</dbReference>
<dbReference type="Proteomes" id="UP000192656">
    <property type="component" value="Unassembled WGS sequence"/>
</dbReference>
<evidence type="ECO:0000256" key="8">
    <source>
        <dbReference type="ARBA" id="ARBA00022967"/>
    </source>
</evidence>
<dbReference type="InterPro" id="IPR005116">
    <property type="entry name" value="Transp-assoc_OB_typ1"/>
</dbReference>
<dbReference type="STRING" id="937218.SAMN06297251_11914"/>
<dbReference type="SUPFAM" id="SSF50331">
    <property type="entry name" value="MOP-like"/>
    <property type="match status" value="1"/>
</dbReference>
<dbReference type="InterPro" id="IPR027417">
    <property type="entry name" value="P-loop_NTPase"/>
</dbReference>
<organism evidence="13 14">
    <name type="scientific">Fulvimarina manganoxydans</name>
    <dbReference type="NCBI Taxonomy" id="937218"/>
    <lineage>
        <taxon>Bacteria</taxon>
        <taxon>Pseudomonadati</taxon>
        <taxon>Pseudomonadota</taxon>
        <taxon>Alphaproteobacteria</taxon>
        <taxon>Hyphomicrobiales</taxon>
        <taxon>Aurantimonadaceae</taxon>
        <taxon>Fulvimarina</taxon>
    </lineage>
</organism>
<feature type="domain" description="Mop" evidence="12">
    <location>
        <begin position="305"/>
        <end position="374"/>
    </location>
</feature>
<dbReference type="GO" id="GO:0016020">
    <property type="term" value="C:membrane"/>
    <property type="evidence" value="ECO:0007669"/>
    <property type="project" value="InterPro"/>
</dbReference>
<evidence type="ECO:0000256" key="9">
    <source>
        <dbReference type="ARBA" id="ARBA00023136"/>
    </source>
</evidence>
<evidence type="ECO:0000256" key="2">
    <source>
        <dbReference type="ARBA" id="ARBA00022448"/>
    </source>
</evidence>
<dbReference type="InterPro" id="IPR011868">
    <property type="entry name" value="ModC_ABC_ATP-bd"/>
</dbReference>
<proteinExistence type="inferred from homology"/>
<gene>
    <name evidence="13" type="ORF">SAMN06297251_11914</name>
</gene>
<dbReference type="GO" id="GO:0015098">
    <property type="term" value="F:molybdate ion transmembrane transporter activity"/>
    <property type="evidence" value="ECO:0007669"/>
    <property type="project" value="InterPro"/>
</dbReference>
<keyword evidence="14" id="KW-1185">Reference proteome</keyword>
<keyword evidence="5" id="KW-0997">Cell inner membrane</keyword>
<dbReference type="AlphaFoldDB" id="A0A1W2DYG1"/>
<dbReference type="RefSeq" id="WP_084411748.1">
    <property type="nucleotide sequence ID" value="NZ_FWXR01000019.1"/>
</dbReference>
<evidence type="ECO:0000256" key="4">
    <source>
        <dbReference type="ARBA" id="ARBA00022505"/>
    </source>
</evidence>
<dbReference type="GO" id="GO:0005524">
    <property type="term" value="F:ATP binding"/>
    <property type="evidence" value="ECO:0007669"/>
    <property type="project" value="UniProtKB-KW"/>
</dbReference>
<dbReference type="EMBL" id="FWXR01000019">
    <property type="protein sequence ID" value="SMD02561.1"/>
    <property type="molecule type" value="Genomic_DNA"/>
</dbReference>
<dbReference type="GO" id="GO:0140359">
    <property type="term" value="F:ABC-type transporter activity"/>
    <property type="evidence" value="ECO:0007669"/>
    <property type="project" value="InterPro"/>
</dbReference>
<comment type="similarity">
    <text evidence="1">Belongs to the ABC transporter superfamily.</text>
</comment>
<keyword evidence="4 10" id="KW-0500">Molybdenum</keyword>
<evidence type="ECO:0000256" key="7">
    <source>
        <dbReference type="ARBA" id="ARBA00022840"/>
    </source>
</evidence>
<keyword evidence="2" id="KW-0813">Transport</keyword>
<dbReference type="InterPro" id="IPR004606">
    <property type="entry name" value="Mop_domain"/>
</dbReference>
<evidence type="ECO:0000256" key="6">
    <source>
        <dbReference type="ARBA" id="ARBA00022741"/>
    </source>
</evidence>
<evidence type="ECO:0000256" key="3">
    <source>
        <dbReference type="ARBA" id="ARBA00022475"/>
    </source>
</evidence>
<protein>
    <submittedName>
        <fullName evidence="13">Molybdate transport system ATP-binding protein</fullName>
    </submittedName>
</protein>
<dbReference type="InterPro" id="IPR003439">
    <property type="entry name" value="ABC_transporter-like_ATP-bd"/>
</dbReference>
<evidence type="ECO:0000256" key="5">
    <source>
        <dbReference type="ARBA" id="ARBA00022519"/>
    </source>
</evidence>
<dbReference type="PANTHER" id="PTHR43514:SF10">
    <property type="entry name" value="MOLYBDENUM IMPORT ATP-BINDING PROTEIN MODC 2"/>
    <property type="match status" value="1"/>
</dbReference>
<evidence type="ECO:0000256" key="1">
    <source>
        <dbReference type="ARBA" id="ARBA00005417"/>
    </source>
</evidence>
<dbReference type="GO" id="GO:0016887">
    <property type="term" value="F:ATP hydrolysis activity"/>
    <property type="evidence" value="ECO:0007669"/>
    <property type="project" value="InterPro"/>
</dbReference>
<dbReference type="PROSITE" id="PS51866">
    <property type="entry name" value="MOP"/>
    <property type="match status" value="1"/>
</dbReference>
<evidence type="ECO:0000259" key="12">
    <source>
        <dbReference type="PROSITE" id="PS51866"/>
    </source>
</evidence>
<dbReference type="Pfam" id="PF03459">
    <property type="entry name" value="TOBE"/>
    <property type="match status" value="1"/>
</dbReference>
<keyword evidence="3" id="KW-1003">Cell membrane</keyword>
<evidence type="ECO:0000259" key="11">
    <source>
        <dbReference type="PROSITE" id="PS50893"/>
    </source>
</evidence>
<accession>A0A1W2DYG1</accession>
<evidence type="ECO:0000256" key="10">
    <source>
        <dbReference type="PROSITE-ProRule" id="PRU01213"/>
    </source>
</evidence>
<dbReference type="InterPro" id="IPR008995">
    <property type="entry name" value="Mo/tungstate-bd_C_term_dom"/>
</dbReference>
<dbReference type="InterPro" id="IPR050334">
    <property type="entry name" value="Molybdenum_import_ModC"/>
</dbReference>
<dbReference type="Pfam" id="PF00005">
    <property type="entry name" value="ABC_tran"/>
    <property type="match status" value="1"/>
</dbReference>
<sequence length="374" mass="40433">MKPEDELSGEDAGAIDIAFSGRLGTFDLDIAFRAPGKGVTALFGPSGCGKTSVLRSVAGLQRLAGHCRLGASIWQDETRYLPTHRRPIGYVFQEASLFPHLSVRGNLLFASKGKAPREGEALRRFEEAVELLGLTALLSRAPDTLSGGERQRVAIGRALLSDPRLLLMDEPLSALDKETREDILPYLERLHETLAIPVLYVTHDMAEVERLADHLVLLEKGRVRASGPLSALQADPDLPIARSRDAAVSLAGIVCGFDADYGLMELDVAGACFILPDPKGHDLADPVRIRVAAGDVSLCREVPGATSILNILPVTIVMARAINEREMLVQLALGHGDEKARLLSRLTRKSWDNLDLTEGGPCYAQIKSAALARQ</sequence>
<dbReference type="PANTHER" id="PTHR43514">
    <property type="entry name" value="ABC TRANSPORTER I FAMILY MEMBER 10"/>
    <property type="match status" value="1"/>
</dbReference>
<evidence type="ECO:0000313" key="13">
    <source>
        <dbReference type="EMBL" id="SMD02561.1"/>
    </source>
</evidence>
<keyword evidence="6" id="KW-0547">Nucleotide-binding</keyword>
<name>A0A1W2DYG1_9HYPH</name>
<dbReference type="SMART" id="SM00382">
    <property type="entry name" value="AAA"/>
    <property type="match status" value="1"/>
</dbReference>
<keyword evidence="7 13" id="KW-0067">ATP-binding</keyword>
<dbReference type="Gene3D" id="2.40.50.100">
    <property type="match status" value="1"/>
</dbReference>
<dbReference type="InterPro" id="IPR017871">
    <property type="entry name" value="ABC_transporter-like_CS"/>
</dbReference>
<dbReference type="Gene3D" id="3.40.50.300">
    <property type="entry name" value="P-loop containing nucleotide triphosphate hydrolases"/>
    <property type="match status" value="1"/>
</dbReference>
<dbReference type="NCBIfam" id="TIGR02142">
    <property type="entry name" value="modC_ABC"/>
    <property type="match status" value="1"/>
</dbReference>
<dbReference type="InterPro" id="IPR003593">
    <property type="entry name" value="AAA+_ATPase"/>
</dbReference>
<reference evidence="13 14" key="1">
    <citation type="submission" date="2017-04" db="EMBL/GenBank/DDBJ databases">
        <authorList>
            <person name="Afonso C.L."/>
            <person name="Miller P.J."/>
            <person name="Scott M.A."/>
            <person name="Spackman E."/>
            <person name="Goraichik I."/>
            <person name="Dimitrov K.M."/>
            <person name="Suarez D.L."/>
            <person name="Swayne D.E."/>
        </authorList>
    </citation>
    <scope>NUCLEOTIDE SEQUENCE [LARGE SCALE GENOMIC DNA]</scope>
    <source>
        <strain evidence="13 14">CGMCC 1.10972</strain>
    </source>
</reference>
<evidence type="ECO:0000313" key="14">
    <source>
        <dbReference type="Proteomes" id="UP000192656"/>
    </source>
</evidence>
<keyword evidence="8" id="KW-1278">Translocase</keyword>
<keyword evidence="9" id="KW-0472">Membrane</keyword>
<feature type="domain" description="ABC transporter" evidence="11">
    <location>
        <begin position="12"/>
        <end position="245"/>
    </location>
</feature>